<evidence type="ECO:0000256" key="13">
    <source>
        <dbReference type="HAMAP-Rule" id="MF_03183"/>
    </source>
</evidence>
<dbReference type="InterPro" id="IPR011257">
    <property type="entry name" value="DNA_glycosylase"/>
</dbReference>
<dbReference type="Gene3D" id="1.10.1670.10">
    <property type="entry name" value="Helix-hairpin-Helix base-excision DNA repair enzymes (C-terminal)"/>
    <property type="match status" value="1"/>
</dbReference>
<comment type="caution">
    <text evidence="13">Lacks conserved residue(s) required for the propagation of feature annotation.</text>
</comment>
<dbReference type="RefSeq" id="XP_065668972.1">
    <property type="nucleotide sequence ID" value="XM_065812900.1"/>
</dbReference>
<dbReference type="RefSeq" id="XP_065668973.1">
    <property type="nucleotide sequence ID" value="XM_065812901.1"/>
</dbReference>
<dbReference type="PROSITE" id="PS01155">
    <property type="entry name" value="ENDONUCLEASE_III_2"/>
    <property type="match status" value="1"/>
</dbReference>
<dbReference type="HAMAP" id="MF_03183">
    <property type="entry name" value="Endonuclease_III_Nth"/>
    <property type="match status" value="1"/>
</dbReference>
<dbReference type="Pfam" id="PF00633">
    <property type="entry name" value="HHH"/>
    <property type="match status" value="1"/>
</dbReference>
<dbReference type="GeneID" id="100200675"/>
<evidence type="ECO:0000313" key="16">
    <source>
        <dbReference type="RefSeq" id="XP_065668972.1"/>
    </source>
</evidence>
<comment type="similarity">
    <text evidence="2 13">Belongs to the Nth/MutY family.</text>
</comment>
<dbReference type="Pfam" id="PF00730">
    <property type="entry name" value="HhH-GPD"/>
    <property type="match status" value="1"/>
</dbReference>
<evidence type="ECO:0000259" key="14">
    <source>
        <dbReference type="SMART" id="SM00478"/>
    </source>
</evidence>
<dbReference type="PROSITE" id="PS00764">
    <property type="entry name" value="ENDONUCLEASE_III_1"/>
    <property type="match status" value="1"/>
</dbReference>
<dbReference type="SUPFAM" id="SSF48150">
    <property type="entry name" value="DNA-glycosylase"/>
    <property type="match status" value="1"/>
</dbReference>
<dbReference type="EC" id="3.2.2.-" evidence="13"/>
<keyword evidence="9 13" id="KW-0234">DNA repair</keyword>
<sequence>MMAAKQSPYFTSLNKNSVMKYQKRLQRPKIKIEYDKNLPLQQENLSVKLDTSSLKEENLPGKQSLCIKKKKSLVKKNSTGFKDTKIEKSDLGTSFCPTNWEVMLNNIKEMRKSRNAIVDSYGCERTADERESPEVKRYQTLISLMLSSQTKDGVTFAAMDRLKKHGLTIPSILETSESVIEELIHPVGFWKKKAAYIKKATTICRDKFNNDIPDSLQGLLSLPGVGPKMAHICMNAAWGVVTGIGVDTHVHRISNRLKWVNTKTPEETRKRLEALLPRCEWDDINILLVGFGQQICLPVNPKCISCLNYDICPSSIKSIH</sequence>
<keyword evidence="13" id="KW-0496">Mitochondrion</keyword>
<evidence type="ECO:0000256" key="3">
    <source>
        <dbReference type="ARBA" id="ARBA00022485"/>
    </source>
</evidence>
<dbReference type="PANTHER" id="PTHR43286">
    <property type="entry name" value="ENDONUCLEASE III-LIKE PROTEIN 1"/>
    <property type="match status" value="1"/>
</dbReference>
<keyword evidence="15" id="KW-1185">Reference proteome</keyword>
<dbReference type="InterPro" id="IPR003265">
    <property type="entry name" value="HhH-GPD_domain"/>
</dbReference>
<feature type="domain" description="HhH-GPD" evidence="14">
    <location>
        <begin position="146"/>
        <end position="294"/>
    </location>
</feature>
<evidence type="ECO:0000256" key="2">
    <source>
        <dbReference type="ARBA" id="ARBA00008343"/>
    </source>
</evidence>
<gene>
    <name evidence="16 17" type="primary">LOC100200675</name>
    <name evidence="13" type="synonym">NTH1</name>
</gene>
<dbReference type="InterPro" id="IPR000445">
    <property type="entry name" value="HhH_motif"/>
</dbReference>
<protein>
    <recommendedName>
        <fullName evidence="13">Endonuclease III homolog</fullName>
        <ecNumber evidence="13">3.2.2.-</ecNumber>
        <ecNumber evidence="13">4.2.99.18</ecNumber>
    </recommendedName>
    <alternativeName>
        <fullName evidence="13">Bifunctional DNA N-glycosylase/DNA-(apurinic or apyrimidinic site) lyase</fullName>
        <shortName evidence="13">DNA glycosylase/AP lyase</shortName>
    </alternativeName>
</protein>
<organism evidence="15 16">
    <name type="scientific">Hydra vulgaris</name>
    <name type="common">Hydra</name>
    <name type="synonym">Hydra attenuata</name>
    <dbReference type="NCBI Taxonomy" id="6087"/>
    <lineage>
        <taxon>Eukaryota</taxon>
        <taxon>Metazoa</taxon>
        <taxon>Cnidaria</taxon>
        <taxon>Hydrozoa</taxon>
        <taxon>Hydroidolina</taxon>
        <taxon>Anthoathecata</taxon>
        <taxon>Aplanulata</taxon>
        <taxon>Hydridae</taxon>
        <taxon>Hydra</taxon>
    </lineage>
</organism>
<comment type="cofactor">
    <cofactor evidence="1">
        <name>[4Fe-4S] cluster</name>
        <dbReference type="ChEBI" id="CHEBI:49883"/>
    </cofactor>
</comment>
<evidence type="ECO:0000256" key="7">
    <source>
        <dbReference type="ARBA" id="ARBA00023004"/>
    </source>
</evidence>
<evidence type="ECO:0000256" key="9">
    <source>
        <dbReference type="ARBA" id="ARBA00023204"/>
    </source>
</evidence>
<evidence type="ECO:0000256" key="8">
    <source>
        <dbReference type="ARBA" id="ARBA00023014"/>
    </source>
</evidence>
<evidence type="ECO:0000256" key="4">
    <source>
        <dbReference type="ARBA" id="ARBA00022723"/>
    </source>
</evidence>
<keyword evidence="11 13" id="KW-0326">Glycosidase</keyword>
<evidence type="ECO:0000256" key="11">
    <source>
        <dbReference type="ARBA" id="ARBA00023295"/>
    </source>
</evidence>
<keyword evidence="7" id="KW-0408">Iron</keyword>
<name>A0ABM4D3X3_HYDVU</name>
<evidence type="ECO:0000256" key="5">
    <source>
        <dbReference type="ARBA" id="ARBA00022763"/>
    </source>
</evidence>
<evidence type="ECO:0000256" key="12">
    <source>
        <dbReference type="ARBA" id="ARBA00044632"/>
    </source>
</evidence>
<dbReference type="InterPro" id="IPR004035">
    <property type="entry name" value="Endouclease-III_FeS-bd_BS"/>
</dbReference>
<keyword evidence="5 13" id="KW-0227">DNA damage</keyword>
<dbReference type="InterPro" id="IPR004036">
    <property type="entry name" value="Endonuclease-III-like_CS2"/>
</dbReference>
<evidence type="ECO:0000256" key="10">
    <source>
        <dbReference type="ARBA" id="ARBA00023239"/>
    </source>
</evidence>
<dbReference type="PANTHER" id="PTHR43286:SF1">
    <property type="entry name" value="ENDONUCLEASE III-LIKE PROTEIN 1"/>
    <property type="match status" value="1"/>
</dbReference>
<evidence type="ECO:0000313" key="15">
    <source>
        <dbReference type="Proteomes" id="UP001652625"/>
    </source>
</evidence>
<keyword evidence="6 13" id="KW-0378">Hydrolase</keyword>
<dbReference type="Proteomes" id="UP001652625">
    <property type="component" value="Chromosome 12"/>
</dbReference>
<evidence type="ECO:0000256" key="1">
    <source>
        <dbReference type="ARBA" id="ARBA00001966"/>
    </source>
</evidence>
<keyword evidence="4" id="KW-0479">Metal-binding</keyword>
<accession>A0ABM4D3X3</accession>
<dbReference type="InterPro" id="IPR030841">
    <property type="entry name" value="NTH1"/>
</dbReference>
<comment type="subcellular location">
    <subcellularLocation>
        <location evidence="13">Nucleus</location>
    </subcellularLocation>
    <subcellularLocation>
        <location evidence="13">Mitochondrion</location>
    </subcellularLocation>
</comment>
<evidence type="ECO:0000313" key="17">
    <source>
        <dbReference type="RefSeq" id="XP_065668973.1"/>
    </source>
</evidence>
<keyword evidence="13" id="KW-0539">Nucleus</keyword>
<comment type="function">
    <text evidence="13">Bifunctional DNA N-glycosylase with associated apurinic/apyrimidinic (AP) lyase function that catalyzes the first step in base excision repair (BER), the primary repair pathway for the repair of oxidative DNA damage. The DNA N-glycosylase activity releases the damaged DNA base from DNA by cleaving the N-glycosidic bond, leaving an AP site. The AP lyase activity cleaves the phosphodiester bond 3' to the AP site by a beta-elimination. Primarily recognizes and repairs oxidative base damage of pyrimidines.</text>
</comment>
<dbReference type="SMART" id="SM00478">
    <property type="entry name" value="ENDO3c"/>
    <property type="match status" value="1"/>
</dbReference>
<dbReference type="Gene3D" id="1.10.340.30">
    <property type="entry name" value="Hypothetical protein, domain 2"/>
    <property type="match status" value="1"/>
</dbReference>
<proteinExistence type="inferred from homology"/>
<dbReference type="EC" id="4.2.99.18" evidence="13"/>
<keyword evidence="8" id="KW-0411">Iron-sulfur</keyword>
<comment type="catalytic activity">
    <reaction evidence="12 13">
        <text>2'-deoxyribonucleotide-(2'-deoxyribose 5'-phosphate)-2'-deoxyribonucleotide-DNA = a 3'-end 2'-deoxyribonucleotide-(2,3-dehydro-2,3-deoxyribose 5'-phosphate)-DNA + a 5'-end 5'-phospho-2'-deoxyribonucleoside-DNA + H(+)</text>
        <dbReference type="Rhea" id="RHEA:66592"/>
        <dbReference type="Rhea" id="RHEA-COMP:13180"/>
        <dbReference type="Rhea" id="RHEA-COMP:16897"/>
        <dbReference type="Rhea" id="RHEA-COMP:17067"/>
        <dbReference type="ChEBI" id="CHEBI:15378"/>
        <dbReference type="ChEBI" id="CHEBI:136412"/>
        <dbReference type="ChEBI" id="CHEBI:157695"/>
        <dbReference type="ChEBI" id="CHEBI:167181"/>
        <dbReference type="EC" id="4.2.99.18"/>
    </reaction>
</comment>
<dbReference type="CDD" id="cd00056">
    <property type="entry name" value="ENDO3c"/>
    <property type="match status" value="1"/>
</dbReference>
<keyword evidence="10 13" id="KW-0456">Lyase</keyword>
<keyword evidence="3" id="KW-0004">4Fe-4S</keyword>
<evidence type="ECO:0000256" key="6">
    <source>
        <dbReference type="ARBA" id="ARBA00022801"/>
    </source>
</evidence>
<dbReference type="InterPro" id="IPR023170">
    <property type="entry name" value="HhH_base_excis_C"/>
</dbReference>
<reference evidence="16 17" key="1">
    <citation type="submission" date="2025-05" db="UniProtKB">
        <authorList>
            <consortium name="RefSeq"/>
        </authorList>
    </citation>
    <scope>IDENTIFICATION</scope>
</reference>